<comment type="caution">
    <text evidence="2">The sequence shown here is derived from an EMBL/GenBank/DDBJ whole genome shotgun (WGS) entry which is preliminary data.</text>
</comment>
<evidence type="ECO:0000313" key="2">
    <source>
        <dbReference type="EMBL" id="EKC51804.1"/>
    </source>
</evidence>
<feature type="domain" description="STAS" evidence="1">
    <location>
        <begin position="24"/>
        <end position="82"/>
    </location>
</feature>
<dbReference type="Gene3D" id="3.30.750.24">
    <property type="entry name" value="STAS domain"/>
    <property type="match status" value="1"/>
</dbReference>
<dbReference type="GO" id="GO:0043856">
    <property type="term" value="F:anti-sigma factor antagonist activity"/>
    <property type="evidence" value="ECO:0007669"/>
    <property type="project" value="TreeGrafter"/>
</dbReference>
<dbReference type="EMBL" id="AJWZ01009262">
    <property type="protein sequence ID" value="EKC51804.1"/>
    <property type="molecule type" value="Genomic_DNA"/>
</dbReference>
<dbReference type="CDD" id="cd07043">
    <property type="entry name" value="STAS_anti-anti-sigma_factors"/>
    <property type="match status" value="1"/>
</dbReference>
<name>K1S8P5_9ZZZZ</name>
<dbReference type="PANTHER" id="PTHR33495">
    <property type="entry name" value="ANTI-SIGMA FACTOR ANTAGONIST TM_1081-RELATED-RELATED"/>
    <property type="match status" value="1"/>
</dbReference>
<accession>K1S8P5</accession>
<proteinExistence type="predicted"/>
<dbReference type="PROSITE" id="PS50801">
    <property type="entry name" value="STAS"/>
    <property type="match status" value="1"/>
</dbReference>
<evidence type="ECO:0000259" key="1">
    <source>
        <dbReference type="PROSITE" id="PS50801"/>
    </source>
</evidence>
<dbReference type="InterPro" id="IPR002645">
    <property type="entry name" value="STAS_dom"/>
</dbReference>
<feature type="non-terminal residue" evidence="2">
    <location>
        <position position="1"/>
    </location>
</feature>
<organism evidence="2">
    <name type="scientific">human gut metagenome</name>
    <dbReference type="NCBI Taxonomy" id="408170"/>
    <lineage>
        <taxon>unclassified sequences</taxon>
        <taxon>metagenomes</taxon>
        <taxon>organismal metagenomes</taxon>
    </lineage>
</organism>
<sequence>FYDFYLKGGMKLEVECIYVPRNKLLTIKIADEIDESTTDKLRRKIDNEITRFMPRKVIFDFSNVAFMDSAGIGMLLRKIQNN</sequence>
<protein>
    <submittedName>
        <fullName evidence="2">Anti-sigma F factor antagonist</fullName>
    </submittedName>
</protein>
<reference evidence="2" key="1">
    <citation type="journal article" date="2013" name="Environ. Microbiol.">
        <title>Microbiota from the distal guts of lean and obese adolescents exhibit partial functional redundancy besides clear differences in community structure.</title>
        <authorList>
            <person name="Ferrer M."/>
            <person name="Ruiz A."/>
            <person name="Lanza F."/>
            <person name="Haange S.B."/>
            <person name="Oberbach A."/>
            <person name="Till H."/>
            <person name="Bargiela R."/>
            <person name="Campoy C."/>
            <person name="Segura M.T."/>
            <person name="Richter M."/>
            <person name="von Bergen M."/>
            <person name="Seifert J."/>
            <person name="Suarez A."/>
        </authorList>
    </citation>
    <scope>NUCLEOTIDE SEQUENCE</scope>
</reference>
<gene>
    <name evidence="2" type="ORF">OBE_13414</name>
</gene>
<dbReference type="SUPFAM" id="SSF52091">
    <property type="entry name" value="SpoIIaa-like"/>
    <property type="match status" value="1"/>
</dbReference>
<dbReference type="AlphaFoldDB" id="K1S8P5"/>
<dbReference type="InterPro" id="IPR036513">
    <property type="entry name" value="STAS_dom_sf"/>
</dbReference>
<dbReference type="Pfam" id="PF01740">
    <property type="entry name" value="STAS"/>
    <property type="match status" value="1"/>
</dbReference>